<name>A0A438AGC3_9RHOB</name>
<evidence type="ECO:0000256" key="1">
    <source>
        <dbReference type="SAM" id="MobiDB-lite"/>
    </source>
</evidence>
<organism evidence="2 3">
    <name type="scientific">Mesobaculum littorinae</name>
    <dbReference type="NCBI Taxonomy" id="2486419"/>
    <lineage>
        <taxon>Bacteria</taxon>
        <taxon>Pseudomonadati</taxon>
        <taxon>Pseudomonadota</taxon>
        <taxon>Alphaproteobacteria</taxon>
        <taxon>Rhodobacterales</taxon>
        <taxon>Roseobacteraceae</taxon>
        <taxon>Mesobaculum</taxon>
    </lineage>
</organism>
<reference evidence="2 3" key="1">
    <citation type="submission" date="2018-11" db="EMBL/GenBank/DDBJ databases">
        <title>Mesobaculum littorinae gen. nov., sp. nov., isolated from Littorina scabra that represents a novel genus of the order Rhodobacteraceae.</title>
        <authorList>
            <person name="Li F."/>
        </authorList>
    </citation>
    <scope>NUCLEOTIDE SEQUENCE [LARGE SCALE GENOMIC DNA]</scope>
    <source>
        <strain evidence="2 3">M0103</strain>
    </source>
</reference>
<keyword evidence="3" id="KW-1185">Reference proteome</keyword>
<accession>A0A438AGC3</accession>
<comment type="caution">
    <text evidence="2">The sequence shown here is derived from an EMBL/GenBank/DDBJ whole genome shotgun (WGS) entry which is preliminary data.</text>
</comment>
<evidence type="ECO:0000313" key="2">
    <source>
        <dbReference type="EMBL" id="RVV97617.1"/>
    </source>
</evidence>
<dbReference type="InterPro" id="IPR021251">
    <property type="entry name" value="DUF2793"/>
</dbReference>
<evidence type="ECO:0000313" key="3">
    <source>
        <dbReference type="Proteomes" id="UP000285908"/>
    </source>
</evidence>
<proteinExistence type="predicted"/>
<feature type="region of interest" description="Disordered" evidence="1">
    <location>
        <begin position="1"/>
        <end position="25"/>
    </location>
</feature>
<sequence length="414" mass="43121">MIRQSGMRWDSDLRGGPAPAVPGLTGGKARWAHSWSGLAAYHRAGTDPEDVMTDHTARLGLPVILPSQAQKHVTHNEALQMLDTIAQLVLTRVNSETPPEQPASGEIHALGPAPTGAWAGHSGSLAQWDGAGWIFIVPAEGWRAWDLTAGAPVVFRGGAWGAMPLDLDNLPGVGVGAAADAANRLAVSSDAVLLSHAGGGHQLKINKAGAGETGSLLYQSNWTGHAEMGLTGDNDFHLKVSPDGMTWSEALRADRESGALSVLSGLRIGEELAYHRGNVTGAVSQAGGMPTGAVIQRSETADGSFVRFADGTQICTVILDGATGGSASTAIDSPSGALYTSPGYLTWTYPAAFVGTANQDVNVHGDIRRGEALAAGITIYTCGTAAVNFVPWSSEILSEDDKKRFVLTAVGRWF</sequence>
<dbReference type="EMBL" id="RQXX01000004">
    <property type="protein sequence ID" value="RVV97617.1"/>
    <property type="molecule type" value="Genomic_DNA"/>
</dbReference>
<dbReference type="Proteomes" id="UP000285908">
    <property type="component" value="Unassembled WGS sequence"/>
</dbReference>
<dbReference type="OrthoDB" id="564699at2"/>
<dbReference type="Pfam" id="PF10983">
    <property type="entry name" value="DUF2793"/>
    <property type="match status" value="1"/>
</dbReference>
<protein>
    <submittedName>
        <fullName evidence="2">DUF2793 domain-containing protein</fullName>
    </submittedName>
</protein>
<dbReference type="AlphaFoldDB" id="A0A438AGC3"/>
<gene>
    <name evidence="2" type="ORF">EKE94_13890</name>
</gene>